<proteinExistence type="predicted"/>
<reference evidence="3" key="1">
    <citation type="submission" date="2023-07" db="EMBL/GenBank/DDBJ databases">
        <title>Paracoccus sp. MBLB3053 whole genome sequence.</title>
        <authorList>
            <person name="Hwang C.Y."/>
            <person name="Cho E.-S."/>
            <person name="Seo M.-J."/>
        </authorList>
    </citation>
    <scope>NUCLEOTIDE SEQUENCE [LARGE SCALE GENOMIC DNA]</scope>
    <source>
        <strain evidence="3">MBLB3053</strain>
    </source>
</reference>
<dbReference type="InterPro" id="IPR029068">
    <property type="entry name" value="Glyas_Bleomycin-R_OHBP_Dase"/>
</dbReference>
<dbReference type="PANTHER" id="PTHR33993:SF14">
    <property type="entry name" value="GB|AAF24581.1"/>
    <property type="match status" value="1"/>
</dbReference>
<dbReference type="InterPro" id="IPR052164">
    <property type="entry name" value="Anthracycline_SecMetBiosynth"/>
</dbReference>
<gene>
    <name evidence="2" type="ORF">RGQ15_05415</name>
</gene>
<dbReference type="SUPFAM" id="SSF54593">
    <property type="entry name" value="Glyoxalase/Bleomycin resistance protein/Dihydroxybiphenyl dioxygenase"/>
    <property type="match status" value="2"/>
</dbReference>
<feature type="domain" description="VOC" evidence="1">
    <location>
        <begin position="5"/>
        <end position="122"/>
    </location>
</feature>
<dbReference type="PROSITE" id="PS51819">
    <property type="entry name" value="VOC"/>
    <property type="match status" value="2"/>
</dbReference>
<evidence type="ECO:0000313" key="3">
    <source>
        <dbReference type="Proteomes" id="UP001269144"/>
    </source>
</evidence>
<dbReference type="Proteomes" id="UP001269144">
    <property type="component" value="Unassembled WGS sequence"/>
</dbReference>
<dbReference type="CDD" id="cd07247">
    <property type="entry name" value="SgaA_N_like"/>
    <property type="match status" value="2"/>
</dbReference>
<dbReference type="EMBL" id="JAVQLW010000001">
    <property type="protein sequence ID" value="MDS9467014.1"/>
    <property type="molecule type" value="Genomic_DNA"/>
</dbReference>
<keyword evidence="3" id="KW-1185">Reference proteome</keyword>
<evidence type="ECO:0000313" key="2">
    <source>
        <dbReference type="EMBL" id="MDS9467014.1"/>
    </source>
</evidence>
<dbReference type="RefSeq" id="WP_311159201.1">
    <property type="nucleotide sequence ID" value="NZ_JAVQLW010000001.1"/>
</dbReference>
<name>A0ABU2HRU2_9RHOB</name>
<comment type="caution">
    <text evidence="2">The sequence shown here is derived from an EMBL/GenBank/DDBJ whole genome shotgun (WGS) entry which is preliminary data.</text>
</comment>
<dbReference type="Pfam" id="PF00903">
    <property type="entry name" value="Glyoxalase"/>
    <property type="match status" value="2"/>
</dbReference>
<protein>
    <submittedName>
        <fullName evidence="2">VOC family protein</fullName>
    </submittedName>
</protein>
<organism evidence="2 3">
    <name type="scientific">Paracoccus aurantius</name>
    <dbReference type="NCBI Taxonomy" id="3073814"/>
    <lineage>
        <taxon>Bacteria</taxon>
        <taxon>Pseudomonadati</taxon>
        <taxon>Pseudomonadota</taxon>
        <taxon>Alphaproteobacteria</taxon>
        <taxon>Rhodobacterales</taxon>
        <taxon>Paracoccaceae</taxon>
        <taxon>Paracoccus</taxon>
    </lineage>
</organism>
<dbReference type="PANTHER" id="PTHR33993">
    <property type="entry name" value="GLYOXALASE-RELATED"/>
    <property type="match status" value="1"/>
</dbReference>
<dbReference type="Gene3D" id="3.10.180.10">
    <property type="entry name" value="2,3-Dihydroxybiphenyl 1,2-Dioxygenase, domain 1"/>
    <property type="match status" value="2"/>
</dbReference>
<accession>A0ABU2HRU2</accession>
<evidence type="ECO:0000259" key="1">
    <source>
        <dbReference type="PROSITE" id="PS51819"/>
    </source>
</evidence>
<feature type="domain" description="VOC" evidence="1">
    <location>
        <begin position="143"/>
        <end position="257"/>
    </location>
</feature>
<dbReference type="InterPro" id="IPR037523">
    <property type="entry name" value="VOC_core"/>
</dbReference>
<sequence>MYHGKPCWFELSTAQGALADAEDFYGKLFGWSVKDAGMPGFTYRLASQGDEMVAGMMELTDENPGMPPFWMVYYDVDDADAAAAKVQSMGGKVHVEPSDIPGTGRFAVLADPQGAAFGILQPKEMEPRPAVEAGAWNQKKEGHGNWVELMSTDPEAGFDFYAELFGWTKSTPVDMGEMGTYQLFAWHGADIGGMMGLGNSPVPFWLSYFGVNGVDAAIKRIEQNGGAVLHGPMEVPGGAFIAVARDPQGAHFAVVGPKEAT</sequence>
<dbReference type="InterPro" id="IPR004360">
    <property type="entry name" value="Glyas_Fos-R_dOase_dom"/>
</dbReference>